<keyword evidence="1" id="KW-0805">Transcription regulation</keyword>
<reference evidence="6 7" key="1">
    <citation type="submission" date="2019-07" db="EMBL/GenBank/DDBJ databases">
        <title>The draft genome sequence of Aquimarina algiphila M91.</title>
        <authorList>
            <person name="Meng X."/>
        </authorList>
    </citation>
    <scope>NUCLEOTIDE SEQUENCE [LARGE SCALE GENOMIC DNA]</scope>
    <source>
        <strain evidence="6 7">M91</strain>
    </source>
</reference>
<dbReference type="InterPro" id="IPR018062">
    <property type="entry name" value="HTH_AraC-typ_CS"/>
</dbReference>
<dbReference type="InterPro" id="IPR009057">
    <property type="entry name" value="Homeodomain-like_sf"/>
</dbReference>
<keyword evidence="3" id="KW-0010">Activator</keyword>
<sequence>MKKRDQDVMYYEDNSIRITRKNYVKFENNMLPHDHDFLSVSLMLSGSLIEHTEKGTRIVKPGSILIKPALLEHSNIFTECCTILSLNIYDWEYYKFDYKNWNIIQQHMLLKYFLRIIQDKDKKQSLSALKSNLSPIADTKHIQESIPEWVKHIRTIIDTQFLEPLKISELAKEVNVHPVHLGRTFKNYYKVDIKAYQKQLRMHFAVSQMISQNNNLTQIAHSTGYADQSHFSREFKKSTDFSPKKIASLLNV</sequence>
<keyword evidence="2" id="KW-0238">DNA-binding</keyword>
<evidence type="ECO:0000313" key="6">
    <source>
        <dbReference type="EMBL" id="TSE07100.1"/>
    </source>
</evidence>
<dbReference type="SUPFAM" id="SSF46689">
    <property type="entry name" value="Homeodomain-like"/>
    <property type="match status" value="2"/>
</dbReference>
<comment type="caution">
    <text evidence="6">The sequence shown here is derived from an EMBL/GenBank/DDBJ whole genome shotgun (WGS) entry which is preliminary data.</text>
</comment>
<dbReference type="GO" id="GO:0003700">
    <property type="term" value="F:DNA-binding transcription factor activity"/>
    <property type="evidence" value="ECO:0007669"/>
    <property type="project" value="InterPro"/>
</dbReference>
<evidence type="ECO:0000256" key="4">
    <source>
        <dbReference type="ARBA" id="ARBA00023163"/>
    </source>
</evidence>
<dbReference type="PROSITE" id="PS00041">
    <property type="entry name" value="HTH_ARAC_FAMILY_1"/>
    <property type="match status" value="1"/>
</dbReference>
<proteinExistence type="predicted"/>
<dbReference type="SUPFAM" id="SSF51215">
    <property type="entry name" value="Regulatory protein AraC"/>
    <property type="match status" value="1"/>
</dbReference>
<dbReference type="InterPro" id="IPR037923">
    <property type="entry name" value="HTH-like"/>
</dbReference>
<dbReference type="EMBL" id="VLNR01000037">
    <property type="protein sequence ID" value="TSE07100.1"/>
    <property type="molecule type" value="Genomic_DNA"/>
</dbReference>
<accession>A0A554VHS6</accession>
<evidence type="ECO:0000256" key="3">
    <source>
        <dbReference type="ARBA" id="ARBA00023159"/>
    </source>
</evidence>
<dbReference type="PROSITE" id="PS01124">
    <property type="entry name" value="HTH_ARAC_FAMILY_2"/>
    <property type="match status" value="1"/>
</dbReference>
<protein>
    <submittedName>
        <fullName evidence="6">Helix-turn-helix transcriptional regulator</fullName>
    </submittedName>
</protein>
<keyword evidence="7" id="KW-1185">Reference proteome</keyword>
<dbReference type="PANTHER" id="PTHR46796">
    <property type="entry name" value="HTH-TYPE TRANSCRIPTIONAL ACTIVATOR RHAS-RELATED"/>
    <property type="match status" value="1"/>
</dbReference>
<gene>
    <name evidence="6" type="ORF">FOF46_16925</name>
</gene>
<evidence type="ECO:0000259" key="5">
    <source>
        <dbReference type="PROSITE" id="PS01124"/>
    </source>
</evidence>
<dbReference type="InterPro" id="IPR018060">
    <property type="entry name" value="HTH_AraC"/>
</dbReference>
<dbReference type="GO" id="GO:0043565">
    <property type="term" value="F:sequence-specific DNA binding"/>
    <property type="evidence" value="ECO:0007669"/>
    <property type="project" value="InterPro"/>
</dbReference>
<dbReference type="InterPro" id="IPR050204">
    <property type="entry name" value="AraC_XylS_family_regulators"/>
</dbReference>
<dbReference type="OrthoDB" id="511992at2"/>
<dbReference type="Gene3D" id="1.10.10.60">
    <property type="entry name" value="Homeodomain-like"/>
    <property type="match status" value="1"/>
</dbReference>
<dbReference type="AlphaFoldDB" id="A0A554VHS6"/>
<dbReference type="Pfam" id="PF12833">
    <property type="entry name" value="HTH_18"/>
    <property type="match status" value="1"/>
</dbReference>
<evidence type="ECO:0000256" key="2">
    <source>
        <dbReference type="ARBA" id="ARBA00023125"/>
    </source>
</evidence>
<evidence type="ECO:0000256" key="1">
    <source>
        <dbReference type="ARBA" id="ARBA00023015"/>
    </source>
</evidence>
<evidence type="ECO:0000313" key="7">
    <source>
        <dbReference type="Proteomes" id="UP000318833"/>
    </source>
</evidence>
<dbReference type="Proteomes" id="UP000318833">
    <property type="component" value="Unassembled WGS sequence"/>
</dbReference>
<dbReference type="RefSeq" id="WP_143917272.1">
    <property type="nucleotide sequence ID" value="NZ_CANMIK010000042.1"/>
</dbReference>
<feature type="domain" description="HTH araC/xylS-type" evidence="5">
    <location>
        <begin position="151"/>
        <end position="249"/>
    </location>
</feature>
<keyword evidence="4" id="KW-0804">Transcription</keyword>
<name>A0A554VHS6_9FLAO</name>
<dbReference type="SMART" id="SM00342">
    <property type="entry name" value="HTH_ARAC"/>
    <property type="match status" value="1"/>
</dbReference>
<organism evidence="6 7">
    <name type="scientific">Aquimarina algiphila</name>
    <dbReference type="NCBI Taxonomy" id="2047982"/>
    <lineage>
        <taxon>Bacteria</taxon>
        <taxon>Pseudomonadati</taxon>
        <taxon>Bacteroidota</taxon>
        <taxon>Flavobacteriia</taxon>
        <taxon>Flavobacteriales</taxon>
        <taxon>Flavobacteriaceae</taxon>
        <taxon>Aquimarina</taxon>
    </lineage>
</organism>